<reference evidence="3" key="1">
    <citation type="journal article" date="2019" name="Int. J. Syst. Evol. Microbiol.">
        <title>The Global Catalogue of Microorganisms (GCM) 10K type strain sequencing project: providing services to taxonomists for standard genome sequencing and annotation.</title>
        <authorList>
            <consortium name="The Broad Institute Genomics Platform"/>
            <consortium name="The Broad Institute Genome Sequencing Center for Infectious Disease"/>
            <person name="Wu L."/>
            <person name="Ma J."/>
        </authorList>
    </citation>
    <scope>NUCLEOTIDE SEQUENCE [LARGE SCALE GENOMIC DNA]</scope>
    <source>
        <strain evidence="3">CGMCC 4.7367</strain>
    </source>
</reference>
<comment type="caution">
    <text evidence="2">The sequence shown here is derived from an EMBL/GenBank/DDBJ whole genome shotgun (WGS) entry which is preliminary data.</text>
</comment>
<dbReference type="RefSeq" id="WP_191297728.1">
    <property type="nucleotide sequence ID" value="NZ_BNAR01000003.1"/>
</dbReference>
<dbReference type="InterPro" id="IPR036365">
    <property type="entry name" value="PGBD-like_sf"/>
</dbReference>
<sequence>MDPRVLEAQQWVNATYGSRGGYERCPENGKTGWTTMYSLTRALQIELGIGTLSDSFGPTTLRLLGERGTIQLGYPHANIVKILQHGLFCKGYDAGQVEGTYHLGTKYAVGELRRDIGFSAEGGVDPKLFKAILTMDAYVLLSGGRDSVRNIQQWLNGKYISRSSFFIIPCDGIYSRDVQTALLKAIQYEIGVPDENATGTFGPTTKAGLRNNPVRPGSSATWVQLFSAACVFNSPFKYDIDEPQVDTVFKSAWDGNLTTWVQLFQRFSLLPQSGIGDFATWAQLLVSTGDADRPVSGCDTRFHIVDGRAGRLHSAGYRIVGRYLDEPSNSTIDKEIQPGELQAIFDGGLRVFPISQYDGSDLANFTWSEGFDHALKAHDRAVGYGFNRGTVLYFAVDYDATGDEITSNIVPYFLGVQAGLANRGKRYVAGVYGSRNVCQRASDEAFARHSFVSGMSVGFSGNLGFPMPDNWSFTQIKEFQFSSGGDSFGLDNTVFRGTDGGAGPENVGGRDSSLDEVLAYVDRLWGIAVAYGGDPNRRVLEYLRFPRYNGLISGWQSLIGDVDEAWINHARQAGAGQVPSYKDPSHGITINVDHLGATANAVYLKGSGAGSTGNRGDFGGWGGDLSTFYGEWRANADSFASGYDFCTARLAKINGQSSFPLGDLVEDVDGHLLGTAARNGGRFDQLLRAHLTGSGHVTRFKRFFTERHGGSNAAVVAAARHMIGRHDEDTGLDTLRWAAIQTTGGWPTTKPEDLPDNRITPFLRGYADTIQRLAGL</sequence>
<dbReference type="Pfam" id="PF08924">
    <property type="entry name" value="Rv2525c_GlyHyd-like"/>
    <property type="match status" value="1"/>
</dbReference>
<dbReference type="SUPFAM" id="SSF51445">
    <property type="entry name" value="(Trans)glycosidases"/>
    <property type="match status" value="1"/>
</dbReference>
<dbReference type="Proteomes" id="UP000605568">
    <property type="component" value="Unassembled WGS sequence"/>
</dbReference>
<evidence type="ECO:0000259" key="1">
    <source>
        <dbReference type="Pfam" id="PF08924"/>
    </source>
</evidence>
<dbReference type="EMBL" id="BNAR01000003">
    <property type="protein sequence ID" value="GHH35723.1"/>
    <property type="molecule type" value="Genomic_DNA"/>
</dbReference>
<evidence type="ECO:0000313" key="3">
    <source>
        <dbReference type="Proteomes" id="UP000605568"/>
    </source>
</evidence>
<dbReference type="InterPro" id="IPR015020">
    <property type="entry name" value="Rv2525c-like_Glyco_Hydro-like"/>
</dbReference>
<accession>A0ABQ3MB24</accession>
<dbReference type="Gene3D" id="3.20.20.80">
    <property type="entry name" value="Glycosidases"/>
    <property type="match status" value="1"/>
</dbReference>
<feature type="domain" description="Rv2525c-like glycoside hydrolase-like" evidence="1">
    <location>
        <begin position="312"/>
        <end position="485"/>
    </location>
</feature>
<proteinExistence type="predicted"/>
<organism evidence="2 3">
    <name type="scientific">Lentzea cavernae</name>
    <dbReference type="NCBI Taxonomy" id="2020703"/>
    <lineage>
        <taxon>Bacteria</taxon>
        <taxon>Bacillati</taxon>
        <taxon>Actinomycetota</taxon>
        <taxon>Actinomycetes</taxon>
        <taxon>Pseudonocardiales</taxon>
        <taxon>Pseudonocardiaceae</taxon>
        <taxon>Lentzea</taxon>
    </lineage>
</organism>
<dbReference type="SUPFAM" id="SSF47090">
    <property type="entry name" value="PGBD-like"/>
    <property type="match status" value="1"/>
</dbReference>
<dbReference type="InterPro" id="IPR017853">
    <property type="entry name" value="GH"/>
</dbReference>
<evidence type="ECO:0000313" key="2">
    <source>
        <dbReference type="EMBL" id="GHH35723.1"/>
    </source>
</evidence>
<dbReference type="CDD" id="cd06418">
    <property type="entry name" value="GH25_BacA-like"/>
    <property type="match status" value="1"/>
</dbReference>
<protein>
    <recommendedName>
        <fullName evidence="1">Rv2525c-like glycoside hydrolase-like domain-containing protein</fullName>
    </recommendedName>
</protein>
<name>A0ABQ3MB24_9PSEU</name>
<keyword evidence="3" id="KW-1185">Reference proteome</keyword>
<gene>
    <name evidence="2" type="ORF">GCM10017774_21400</name>
</gene>